<feature type="transmembrane region" description="Helical" evidence="2">
    <location>
        <begin position="21"/>
        <end position="44"/>
    </location>
</feature>
<keyword evidence="4" id="KW-1185">Reference proteome</keyword>
<dbReference type="EMBL" id="CP036455">
    <property type="protein sequence ID" value="QBI53957.1"/>
    <property type="molecule type" value="Genomic_DNA"/>
</dbReference>
<feature type="compositionally biased region" description="Basic and acidic residues" evidence="1">
    <location>
        <begin position="647"/>
        <end position="661"/>
    </location>
</feature>
<protein>
    <recommendedName>
        <fullName evidence="5">ABC-2 type transport system permease protein</fullName>
    </recommendedName>
</protein>
<feature type="transmembrane region" description="Helical" evidence="2">
    <location>
        <begin position="56"/>
        <end position="76"/>
    </location>
</feature>
<feature type="transmembrane region" description="Helical" evidence="2">
    <location>
        <begin position="405"/>
        <end position="426"/>
    </location>
</feature>
<dbReference type="KEGG" id="strr:EKD16_10855"/>
<dbReference type="RefSeq" id="WP_131098230.1">
    <property type="nucleotide sequence ID" value="NZ_CP036455.1"/>
</dbReference>
<keyword evidence="2" id="KW-0472">Membrane</keyword>
<dbReference type="OrthoDB" id="2955510at2"/>
<feature type="region of interest" description="Disordered" evidence="1">
    <location>
        <begin position="630"/>
        <end position="661"/>
    </location>
</feature>
<evidence type="ECO:0000313" key="4">
    <source>
        <dbReference type="Proteomes" id="UP000292235"/>
    </source>
</evidence>
<feature type="transmembrane region" description="Helical" evidence="2">
    <location>
        <begin position="329"/>
        <end position="349"/>
    </location>
</feature>
<feature type="transmembrane region" description="Helical" evidence="2">
    <location>
        <begin position="230"/>
        <end position="253"/>
    </location>
</feature>
<feature type="transmembrane region" description="Helical" evidence="2">
    <location>
        <begin position="167"/>
        <end position="189"/>
    </location>
</feature>
<keyword evidence="2" id="KW-1133">Transmembrane helix</keyword>
<feature type="transmembrane region" description="Helical" evidence="2">
    <location>
        <begin position="133"/>
        <end position="155"/>
    </location>
</feature>
<name>A0A4P6Q5C3_9ACTN</name>
<accession>A0A4P6Q5C3</accession>
<evidence type="ECO:0008006" key="5">
    <source>
        <dbReference type="Google" id="ProtNLM"/>
    </source>
</evidence>
<dbReference type="AlphaFoldDB" id="A0A4P6Q5C3"/>
<feature type="transmembrane region" description="Helical" evidence="2">
    <location>
        <begin position="97"/>
        <end position="127"/>
    </location>
</feature>
<reference evidence="3 4" key="1">
    <citation type="submission" date="2019-02" db="EMBL/GenBank/DDBJ databases">
        <authorList>
            <person name="Khodamoradi S."/>
            <person name="Hahnke R.L."/>
            <person name="Kaempfer P."/>
            <person name="Schumann P."/>
            <person name="Rohde M."/>
            <person name="Steinert M."/>
            <person name="Luzhetskyy A."/>
            <person name="Wink J."/>
            <person name="Ruckert C."/>
        </authorList>
    </citation>
    <scope>NUCLEOTIDE SEQUENCE [LARGE SCALE GENOMIC DNA]</scope>
    <source>
        <strain evidence="3 4">M2</strain>
    </source>
</reference>
<feature type="transmembrane region" description="Helical" evidence="2">
    <location>
        <begin position="478"/>
        <end position="497"/>
    </location>
</feature>
<evidence type="ECO:0000256" key="1">
    <source>
        <dbReference type="SAM" id="MobiDB-lite"/>
    </source>
</evidence>
<keyword evidence="2" id="KW-0812">Transmembrane</keyword>
<feature type="transmembrane region" description="Helical" evidence="2">
    <location>
        <begin position="597"/>
        <end position="620"/>
    </location>
</feature>
<sequence length="661" mass="68756">MVGDLIRLKTTLLRRSMSGRRAAQLVLGAVVGLLAAAGTIGLAGVESPVESVTGDLIAAALAVWTFGWAFGPILFGSGGVELRPEQLALFPIRPRTLTAGLVGAGAIGVGPAVTLIAFAVTAVYGAGLGGVPLLVALPGLVLTLGFAVLLSKVVVTARAQVVRSQLGAALSGLLTGVVLAAAGTVWAIVPAFQRALESGFPAGFSLAVRVLPSGWAMAAVDAAGRSDWGLAAAGVGGLLVADVLLAAVLARLLTRQITAGRSSGRSAKQATRYRPGPLDKWTGHVFGVAAKELRTWFRDVTRTNFLYFAFFYGLLQTVTPLLIGAEAMLPWTGVVVAVWVAAVSANMYASDGSALWLTLVTPDGGRGDIRGRQSAWLIIVAPIALALTVVFTAVSGVFWAWPWALALSGCVLGAGAGAVVLVAVLFPVPMADPKQRGSGAWDNRIDFVQVVAVLALMAAAALPMLAVLWLGAATGSAALSWLAVPVGFGSGAFYVWWFGRLAYRRLGTQGAELLQQLRTGHRISGGATGTGRAEQESAETGGEIVRPGSGLPTAVVFACFVLCWIPLFPQGIVPMLLKLADSDTKSWFLPLWLPEPLQWPVMIGMVVLGLALIVVGVLVAQRYDIRPPAGPGGASAGRSLGRQVRAQMKEHQERQRTKADR</sequence>
<feature type="transmembrane region" description="Helical" evidence="2">
    <location>
        <begin position="375"/>
        <end position="399"/>
    </location>
</feature>
<proteinExistence type="predicted"/>
<feature type="transmembrane region" description="Helical" evidence="2">
    <location>
        <begin position="447"/>
        <end position="472"/>
    </location>
</feature>
<gene>
    <name evidence="3" type="ORF">EKD16_10855</name>
</gene>
<dbReference type="Proteomes" id="UP000292235">
    <property type="component" value="Chromosome"/>
</dbReference>
<feature type="transmembrane region" description="Helical" evidence="2">
    <location>
        <begin position="304"/>
        <end position="323"/>
    </location>
</feature>
<evidence type="ECO:0000256" key="2">
    <source>
        <dbReference type="SAM" id="Phobius"/>
    </source>
</evidence>
<feature type="transmembrane region" description="Helical" evidence="2">
    <location>
        <begin position="554"/>
        <end position="577"/>
    </location>
</feature>
<evidence type="ECO:0000313" key="3">
    <source>
        <dbReference type="EMBL" id="QBI53957.1"/>
    </source>
</evidence>
<organism evidence="3 4">
    <name type="scientific">Streptomonospora litoralis</name>
    <dbReference type="NCBI Taxonomy" id="2498135"/>
    <lineage>
        <taxon>Bacteria</taxon>
        <taxon>Bacillati</taxon>
        <taxon>Actinomycetota</taxon>
        <taxon>Actinomycetes</taxon>
        <taxon>Streptosporangiales</taxon>
        <taxon>Nocardiopsidaceae</taxon>
        <taxon>Streptomonospora</taxon>
    </lineage>
</organism>